<dbReference type="AlphaFoldDB" id="A0AAD0KB49"/>
<proteinExistence type="predicted"/>
<reference evidence="1 2" key="1">
    <citation type="submission" date="2018-05" db="EMBL/GenBank/DDBJ databases">
        <title>Complete genome sequence of Gordonia terrae NRRL B-16283.</title>
        <authorList>
            <person name="Garlena R.A."/>
            <person name="Russell D.A."/>
            <person name="Hatfull G.F."/>
        </authorList>
    </citation>
    <scope>NUCLEOTIDE SEQUENCE [LARGE SCALE GENOMIC DNA]</scope>
    <source>
        <strain evidence="1 2">NRRL B-16283</strain>
    </source>
</reference>
<evidence type="ECO:0008006" key="3">
    <source>
        <dbReference type="Google" id="ProtNLM"/>
    </source>
</evidence>
<dbReference type="Proteomes" id="UP000247118">
    <property type="component" value="Chromosome"/>
</dbReference>
<dbReference type="RefSeq" id="WP_033206459.1">
    <property type="nucleotide sequence ID" value="NZ_CABEIC010000002.1"/>
</dbReference>
<name>A0AAD0KB49_9ACTN</name>
<dbReference type="KEGG" id="gta:BCM27_06160"/>
<protein>
    <recommendedName>
        <fullName evidence="3">DUF559 domain-containing protein</fullName>
    </recommendedName>
</protein>
<dbReference type="EMBL" id="CP029604">
    <property type="protein sequence ID" value="AWO86598.1"/>
    <property type="molecule type" value="Genomic_DNA"/>
</dbReference>
<evidence type="ECO:0000313" key="2">
    <source>
        <dbReference type="Proteomes" id="UP000247118"/>
    </source>
</evidence>
<evidence type="ECO:0000313" key="1">
    <source>
        <dbReference type="EMBL" id="AWO86598.1"/>
    </source>
</evidence>
<organism evidence="1 2">
    <name type="scientific">Gordonia terrae</name>
    <dbReference type="NCBI Taxonomy" id="2055"/>
    <lineage>
        <taxon>Bacteria</taxon>
        <taxon>Bacillati</taxon>
        <taxon>Actinomycetota</taxon>
        <taxon>Actinomycetes</taxon>
        <taxon>Mycobacteriales</taxon>
        <taxon>Gordoniaceae</taxon>
        <taxon>Gordonia</taxon>
    </lineage>
</organism>
<dbReference type="GeneID" id="32687339"/>
<gene>
    <name evidence="1" type="ORF">DLJ61_06210</name>
</gene>
<sequence>MSSDCGVFRLNELTAMGWTADGIKQARRAGRLTSLGYGWVRASGADSSAVAAVSAGGALSCVSALRFHQVHGNPGIWIPPGHSETHVRLSKHMKSTPRPSGPFRWCRGFGQPLPVRTAVDPIPLAIGCAARCLAAEEWIAVVDSILNTSEWTIPDIQADMGRVARTVAAMFERCDARSQSGTESVARLRLVAAGFGVQVQPSIGGREHADLRTGSLLIECDGRSYHSDADAFRNDRRRDRKTMIHRWMTMRLTYDDVLYGWDEVLEEIRAVTRPDRHRIRRRADTRHTDPS</sequence>
<dbReference type="Gene3D" id="3.40.960.10">
    <property type="entry name" value="VSR Endonuclease"/>
    <property type="match status" value="1"/>
</dbReference>
<accession>A0AAD0KB49</accession>